<dbReference type="CDD" id="cd01347">
    <property type="entry name" value="ligand_gated_channel"/>
    <property type="match status" value="1"/>
</dbReference>
<evidence type="ECO:0000256" key="6">
    <source>
        <dbReference type="ARBA" id="ARBA00022729"/>
    </source>
</evidence>
<dbReference type="PANTHER" id="PTHR32552:SF81">
    <property type="entry name" value="TONB-DEPENDENT OUTER MEMBRANE RECEPTOR"/>
    <property type="match status" value="1"/>
</dbReference>
<dbReference type="InterPro" id="IPR039426">
    <property type="entry name" value="TonB-dep_rcpt-like"/>
</dbReference>
<evidence type="ECO:0000256" key="13">
    <source>
        <dbReference type="PROSITE-ProRule" id="PRU10144"/>
    </source>
</evidence>
<comment type="subcellular location">
    <subcellularLocation>
        <location evidence="1 12">Cell outer membrane</location>
        <topology evidence="1 12">Multi-pass membrane protein</topology>
    </subcellularLocation>
</comment>
<keyword evidence="4" id="KW-0410">Iron transport</keyword>
<evidence type="ECO:0000256" key="7">
    <source>
        <dbReference type="ARBA" id="ARBA00023004"/>
    </source>
</evidence>
<dbReference type="PROSITE" id="PS52016">
    <property type="entry name" value="TONB_DEPENDENT_REC_3"/>
    <property type="match status" value="1"/>
</dbReference>
<evidence type="ECO:0000259" key="16">
    <source>
        <dbReference type="Pfam" id="PF00593"/>
    </source>
</evidence>
<dbReference type="InterPro" id="IPR010917">
    <property type="entry name" value="TonB_rcpt_CS"/>
</dbReference>
<feature type="short sequence motif" description="TonB C-terminal box" evidence="13">
    <location>
        <begin position="677"/>
        <end position="694"/>
    </location>
</feature>
<keyword evidence="5 12" id="KW-0812">Transmembrane</keyword>
<feature type="chain" id="PRO_5012508621" evidence="15">
    <location>
        <begin position="30"/>
        <end position="694"/>
    </location>
</feature>
<reference evidence="18 19" key="1">
    <citation type="submission" date="2017-05" db="EMBL/GenBank/DDBJ databases">
        <title>Whole genome sequence of Pseudomonas putida isolate 1312 commercialized as a biostimulant.</title>
        <authorList>
            <person name="Crovadore J."/>
            <person name="Blanc P."/>
            <person name="Chablais R."/>
            <person name="Cochard B."/>
            <person name="Grizard D."/>
            <person name="Lefort F."/>
        </authorList>
    </citation>
    <scope>NUCLEOTIDE SEQUENCE [LARGE SCALE GENOMIC DNA]</scope>
    <source>
        <strain evidence="18 19">1312</strain>
    </source>
</reference>
<evidence type="ECO:0000256" key="5">
    <source>
        <dbReference type="ARBA" id="ARBA00022692"/>
    </source>
</evidence>
<keyword evidence="10 12" id="KW-0472">Membrane</keyword>
<sequence>MKYTAQRSISHGFGVLTLSTLLAAPYALAEQGPAAGSSQLVLSPVLVSGEKVERDLRNTASSVSVKTASEIDSLKTGNASVHQVLNDVPNVIYTDTVGAPIIRGQDTQGPNNGANVFWGGTVPRATINLDGHYLNYNEMYFGAPSVWDVDSIEVYRGPQTTSQGANAIAGAIVVKTKDPTFTPEAAYQAEIGSYHSRRSSLAVSGPLTDNLAGRLALDYSARDTFIDYTNPAFASHNTDQDFRALNLRGKLLWLPESVPGLGLKYTFAHGDSNRPTQEAASRPFHDLNHAGATMPSWHQQSNTHIVDVDYELDNGMKLFNQTQYSLSNVHRVIGVANGGDADIRQKNFSNESRITFGEQQDTLSGMAGLYLARTDSDELLYYGGISDFDDTKRNLGVFGEVSYRLNDRWTLTTALRLQQDKIQRSGTSPFAADGLDYDKTFTALLPKVSLAYALTPQWTVGGMVSRGYNPGGVSLNLSSKRFEEFDDERMWNYELFARASLLDDRLHLNANLFYMDMQDAQYNIPVVLASGLTQSYTINAEKAHAYGLELSADYRVLDNLALKASAGALQTRIDDIDANSSYAGNEFARSPGYTVSFGPSWDITDRLNFNAQVRHIDGYYSDVANTKSYAIDGYTVADARMSYRFNDQVQVYTYVKNVFDERTPTYMQTNRGIGGIEASMTEPRTVGVGIKGAF</sequence>
<evidence type="ECO:0000256" key="1">
    <source>
        <dbReference type="ARBA" id="ARBA00004571"/>
    </source>
</evidence>
<name>A0A1Y3KVN8_PSEPU</name>
<feature type="domain" description="TonB-dependent receptor-like beta-barrel" evidence="16">
    <location>
        <begin position="281"/>
        <end position="658"/>
    </location>
</feature>
<evidence type="ECO:0000256" key="2">
    <source>
        <dbReference type="ARBA" id="ARBA00022448"/>
    </source>
</evidence>
<comment type="caution">
    <text evidence="18">The sequence shown here is derived from an EMBL/GenBank/DDBJ whole genome shotgun (WGS) entry which is preliminary data.</text>
</comment>
<dbReference type="Pfam" id="PF07715">
    <property type="entry name" value="Plug"/>
    <property type="match status" value="1"/>
</dbReference>
<gene>
    <name evidence="18" type="ORF">B8W72_17710</name>
</gene>
<evidence type="ECO:0000256" key="14">
    <source>
        <dbReference type="RuleBase" id="RU003357"/>
    </source>
</evidence>
<dbReference type="PANTHER" id="PTHR32552">
    <property type="entry name" value="FERRICHROME IRON RECEPTOR-RELATED"/>
    <property type="match status" value="1"/>
</dbReference>
<keyword evidence="7" id="KW-0408">Iron</keyword>
<dbReference type="PROSITE" id="PS01156">
    <property type="entry name" value="TONB_DEPENDENT_REC_2"/>
    <property type="match status" value="1"/>
</dbReference>
<evidence type="ECO:0000256" key="3">
    <source>
        <dbReference type="ARBA" id="ARBA00022452"/>
    </source>
</evidence>
<evidence type="ECO:0000256" key="10">
    <source>
        <dbReference type="ARBA" id="ARBA00023136"/>
    </source>
</evidence>
<evidence type="ECO:0000256" key="9">
    <source>
        <dbReference type="ARBA" id="ARBA00023077"/>
    </source>
</evidence>
<dbReference type="AlphaFoldDB" id="A0A1Y3KVN8"/>
<dbReference type="Pfam" id="PF00593">
    <property type="entry name" value="TonB_dep_Rec_b-barrel"/>
    <property type="match status" value="1"/>
</dbReference>
<dbReference type="Proteomes" id="UP000196082">
    <property type="component" value="Unassembled WGS sequence"/>
</dbReference>
<dbReference type="Gene3D" id="2.40.170.20">
    <property type="entry name" value="TonB-dependent receptor, beta-barrel domain"/>
    <property type="match status" value="1"/>
</dbReference>
<evidence type="ECO:0000313" key="19">
    <source>
        <dbReference type="Proteomes" id="UP000196082"/>
    </source>
</evidence>
<evidence type="ECO:0000256" key="4">
    <source>
        <dbReference type="ARBA" id="ARBA00022496"/>
    </source>
</evidence>
<evidence type="ECO:0000256" key="12">
    <source>
        <dbReference type="PROSITE-ProRule" id="PRU01360"/>
    </source>
</evidence>
<evidence type="ECO:0000259" key="17">
    <source>
        <dbReference type="Pfam" id="PF07715"/>
    </source>
</evidence>
<dbReference type="SUPFAM" id="SSF56935">
    <property type="entry name" value="Porins"/>
    <property type="match status" value="1"/>
</dbReference>
<dbReference type="InterPro" id="IPR000531">
    <property type="entry name" value="Beta-barrel_TonB"/>
</dbReference>
<evidence type="ECO:0000256" key="11">
    <source>
        <dbReference type="ARBA" id="ARBA00023237"/>
    </source>
</evidence>
<keyword evidence="3 12" id="KW-1134">Transmembrane beta strand</keyword>
<keyword evidence="6 15" id="KW-0732">Signal</keyword>
<keyword evidence="8" id="KW-0406">Ion transport</keyword>
<feature type="signal peptide" evidence="15">
    <location>
        <begin position="1"/>
        <end position="29"/>
    </location>
</feature>
<dbReference type="GO" id="GO:0006826">
    <property type="term" value="P:iron ion transport"/>
    <property type="evidence" value="ECO:0007669"/>
    <property type="project" value="UniProtKB-KW"/>
</dbReference>
<dbReference type="EMBL" id="NFSB01000081">
    <property type="protein sequence ID" value="OUM29948.1"/>
    <property type="molecule type" value="Genomic_DNA"/>
</dbReference>
<dbReference type="InterPro" id="IPR036942">
    <property type="entry name" value="Beta-barrel_TonB_sf"/>
</dbReference>
<keyword evidence="11 12" id="KW-0998">Cell outer membrane</keyword>
<feature type="domain" description="TonB-dependent receptor plug" evidence="17">
    <location>
        <begin position="56"/>
        <end position="171"/>
    </location>
</feature>
<accession>A0A1Y3KVN8</accession>
<organism evidence="18 19">
    <name type="scientific">Pseudomonas putida</name>
    <name type="common">Arthrobacter siderocapsulatus</name>
    <dbReference type="NCBI Taxonomy" id="303"/>
    <lineage>
        <taxon>Bacteria</taxon>
        <taxon>Pseudomonadati</taxon>
        <taxon>Pseudomonadota</taxon>
        <taxon>Gammaproteobacteria</taxon>
        <taxon>Pseudomonadales</taxon>
        <taxon>Pseudomonadaceae</taxon>
        <taxon>Pseudomonas</taxon>
    </lineage>
</organism>
<evidence type="ECO:0000313" key="18">
    <source>
        <dbReference type="EMBL" id="OUM29948.1"/>
    </source>
</evidence>
<protein>
    <submittedName>
        <fullName evidence="18">Iron ABC transporter substrate-binding protein</fullName>
    </submittedName>
</protein>
<keyword evidence="9 14" id="KW-0798">TonB box</keyword>
<evidence type="ECO:0000256" key="15">
    <source>
        <dbReference type="SAM" id="SignalP"/>
    </source>
</evidence>
<comment type="similarity">
    <text evidence="12 14">Belongs to the TonB-dependent receptor family.</text>
</comment>
<keyword evidence="2 12" id="KW-0813">Transport</keyword>
<dbReference type="GO" id="GO:0009279">
    <property type="term" value="C:cell outer membrane"/>
    <property type="evidence" value="ECO:0007669"/>
    <property type="project" value="UniProtKB-SubCell"/>
</dbReference>
<proteinExistence type="inferred from homology"/>
<dbReference type="InterPro" id="IPR012910">
    <property type="entry name" value="Plug_dom"/>
</dbReference>
<evidence type="ECO:0000256" key="8">
    <source>
        <dbReference type="ARBA" id="ARBA00023065"/>
    </source>
</evidence>
<dbReference type="RefSeq" id="WP_086976987.1">
    <property type="nucleotide sequence ID" value="NZ_NFSB01000081.1"/>
</dbReference>